<dbReference type="PANTHER" id="PTHR30065:SF1">
    <property type="entry name" value="SURFACE PRESENTATION OF ANTIGENS PROTEIN SPAR"/>
    <property type="match status" value="1"/>
</dbReference>
<evidence type="ECO:0000256" key="5">
    <source>
        <dbReference type="ARBA" id="ARBA00022692"/>
    </source>
</evidence>
<dbReference type="NCBIfam" id="TIGR01400">
    <property type="entry name" value="fliR"/>
    <property type="match status" value="1"/>
</dbReference>
<dbReference type="RefSeq" id="WP_052515146.1">
    <property type="nucleotide sequence ID" value="NZ_AZAC01000015.1"/>
</dbReference>
<evidence type="ECO:0000256" key="3">
    <source>
        <dbReference type="ARBA" id="ARBA00021717"/>
    </source>
</evidence>
<dbReference type="InParanoid" id="A0A0D2J608"/>
<dbReference type="PATRIC" id="fig|1429043.3.peg.2892"/>
<dbReference type="InterPro" id="IPR006303">
    <property type="entry name" value="FliR"/>
</dbReference>
<accession>A0A0D2J608</accession>
<dbReference type="GO" id="GO:0009425">
    <property type="term" value="C:bacterial-type flagellum basal body"/>
    <property type="evidence" value="ECO:0007669"/>
    <property type="project" value="UniProtKB-SubCell"/>
</dbReference>
<dbReference type="Pfam" id="PF01311">
    <property type="entry name" value="Bac_export_1"/>
    <property type="match status" value="1"/>
</dbReference>
<protein>
    <recommendedName>
        <fullName evidence="3 9">Flagellar biosynthetic protein FliR</fullName>
    </recommendedName>
</protein>
<evidence type="ECO:0000256" key="1">
    <source>
        <dbReference type="ARBA" id="ARBA00002578"/>
    </source>
</evidence>
<name>A0A0D2J608_9BACT</name>
<feature type="transmembrane region" description="Helical" evidence="10">
    <location>
        <begin position="38"/>
        <end position="56"/>
    </location>
</feature>
<evidence type="ECO:0000256" key="4">
    <source>
        <dbReference type="ARBA" id="ARBA00022475"/>
    </source>
</evidence>
<keyword evidence="8 10" id="KW-0975">Bacterial flagellum</keyword>
<dbReference type="GO" id="GO:0005886">
    <property type="term" value="C:plasma membrane"/>
    <property type="evidence" value="ECO:0007669"/>
    <property type="project" value="UniProtKB-SubCell"/>
</dbReference>
<evidence type="ECO:0000313" key="11">
    <source>
        <dbReference type="EMBL" id="KIX13519.1"/>
    </source>
</evidence>
<dbReference type="FunCoup" id="A0A0D2J608">
    <property type="interactions" value="72"/>
</dbReference>
<evidence type="ECO:0000256" key="6">
    <source>
        <dbReference type="ARBA" id="ARBA00022989"/>
    </source>
</evidence>
<evidence type="ECO:0000256" key="2">
    <source>
        <dbReference type="ARBA" id="ARBA00009772"/>
    </source>
</evidence>
<feature type="transmembrane region" description="Helical" evidence="10">
    <location>
        <begin position="68"/>
        <end position="92"/>
    </location>
</feature>
<keyword evidence="4 10" id="KW-1003">Cell membrane</keyword>
<evidence type="ECO:0000313" key="12">
    <source>
        <dbReference type="Proteomes" id="UP000032233"/>
    </source>
</evidence>
<dbReference type="Proteomes" id="UP000032233">
    <property type="component" value="Unassembled WGS sequence"/>
</dbReference>
<sequence>MILEGFDFGQWMAFLLVLVRTSAVMATMPFFSSQNLPPMAKAGLSFALAIWLYPVVKLDPALFPNNVWQLALLAVGELMIGAILGFTVRLFLTAVQIMGQLVGFQMGFAVANVIDPMGGGQVSVLAQLCYLMVLLTMFAVGGHLWIIKALADSFTLIQPGGFALSENLYAQMLKYSGGMFSMAVRLGAPVIGALLFTQVTMGILAKTVPQMNILIVGFPLTISVGLFFLAVTIPLIVSHMAATFRGLGPVFIGLLKAM</sequence>
<keyword evidence="5 10" id="KW-0812">Transmembrane</keyword>
<dbReference type="GO" id="GO:0044780">
    <property type="term" value="P:bacterial-type flagellum assembly"/>
    <property type="evidence" value="ECO:0007669"/>
    <property type="project" value="UniProtKB-UniRule"/>
</dbReference>
<gene>
    <name evidence="11" type="ORF">X474_13620</name>
</gene>
<keyword evidence="7 10" id="KW-0472">Membrane</keyword>
<evidence type="ECO:0000256" key="9">
    <source>
        <dbReference type="NCBIfam" id="TIGR01400"/>
    </source>
</evidence>
<keyword evidence="12" id="KW-1185">Reference proteome</keyword>
<feature type="transmembrane region" description="Helical" evidence="10">
    <location>
        <begin position="124"/>
        <end position="147"/>
    </location>
</feature>
<dbReference type="PRINTS" id="PR00953">
    <property type="entry name" value="TYPE3IMRPROT"/>
</dbReference>
<comment type="similarity">
    <text evidence="2 10">Belongs to the FliR/MopE/SpaR family.</text>
</comment>
<dbReference type="STRING" id="1429043.X474_13620"/>
<comment type="function">
    <text evidence="1 10">Role in flagellar biosynthesis.</text>
</comment>
<feature type="transmembrane region" description="Helical" evidence="10">
    <location>
        <begin position="12"/>
        <end position="31"/>
    </location>
</feature>
<evidence type="ECO:0000256" key="7">
    <source>
        <dbReference type="ARBA" id="ARBA00023136"/>
    </source>
</evidence>
<evidence type="ECO:0000256" key="8">
    <source>
        <dbReference type="ARBA" id="ARBA00023143"/>
    </source>
</evidence>
<keyword evidence="6 10" id="KW-1133">Transmembrane helix</keyword>
<comment type="subcellular location">
    <subcellularLocation>
        <location evidence="10">Cell membrane</location>
        <topology evidence="10">Multi-pass membrane protein</topology>
    </subcellularLocation>
    <subcellularLocation>
        <location evidence="10">Bacterial flagellum basal body</location>
    </subcellularLocation>
</comment>
<organism evidence="11 12">
    <name type="scientific">Dethiosulfatarculus sandiegensis</name>
    <dbReference type="NCBI Taxonomy" id="1429043"/>
    <lineage>
        <taxon>Bacteria</taxon>
        <taxon>Pseudomonadati</taxon>
        <taxon>Thermodesulfobacteriota</taxon>
        <taxon>Desulfarculia</taxon>
        <taxon>Desulfarculales</taxon>
        <taxon>Desulfarculaceae</taxon>
        <taxon>Dethiosulfatarculus</taxon>
    </lineage>
</organism>
<dbReference type="PANTHER" id="PTHR30065">
    <property type="entry name" value="FLAGELLAR BIOSYNTHETIC PROTEIN FLIR"/>
    <property type="match status" value="1"/>
</dbReference>
<dbReference type="OrthoDB" id="9797790at2"/>
<comment type="caution">
    <text evidence="11">The sequence shown here is derived from an EMBL/GenBank/DDBJ whole genome shotgun (WGS) entry which is preliminary data.</text>
</comment>
<reference evidence="11 12" key="1">
    <citation type="submission" date="2013-11" db="EMBL/GenBank/DDBJ databases">
        <title>Metagenomic analysis of a methanogenic consortium involved in long chain n-alkane degradation.</title>
        <authorList>
            <person name="Davidova I.A."/>
            <person name="Callaghan A.V."/>
            <person name="Wawrik B."/>
            <person name="Pruitt S."/>
            <person name="Marks C."/>
            <person name="Duncan K.E."/>
            <person name="Suflita J.M."/>
        </authorList>
    </citation>
    <scope>NUCLEOTIDE SEQUENCE [LARGE SCALE GENOMIC DNA]</scope>
    <source>
        <strain evidence="11 12">SPR</strain>
    </source>
</reference>
<dbReference type="EMBL" id="AZAC01000015">
    <property type="protein sequence ID" value="KIX13519.1"/>
    <property type="molecule type" value="Genomic_DNA"/>
</dbReference>
<evidence type="ECO:0000256" key="10">
    <source>
        <dbReference type="RuleBase" id="RU362071"/>
    </source>
</evidence>
<dbReference type="InterPro" id="IPR002010">
    <property type="entry name" value="T3SS_IM_R"/>
</dbReference>
<feature type="transmembrane region" description="Helical" evidence="10">
    <location>
        <begin position="182"/>
        <end position="205"/>
    </location>
</feature>
<dbReference type="GO" id="GO:0006605">
    <property type="term" value="P:protein targeting"/>
    <property type="evidence" value="ECO:0007669"/>
    <property type="project" value="UniProtKB-UniRule"/>
</dbReference>
<proteinExistence type="inferred from homology"/>
<dbReference type="AlphaFoldDB" id="A0A0D2J608"/>
<feature type="transmembrane region" description="Helical" evidence="10">
    <location>
        <begin position="211"/>
        <end position="237"/>
    </location>
</feature>